<reference evidence="2" key="1">
    <citation type="submission" date="2018-05" db="EMBL/GenBank/DDBJ databases">
        <authorList>
            <person name="Lanie J.A."/>
            <person name="Ng W.-L."/>
            <person name="Kazmierczak K.M."/>
            <person name="Andrzejewski T.M."/>
            <person name="Davidsen T.M."/>
            <person name="Wayne K.J."/>
            <person name="Tettelin H."/>
            <person name="Glass J.I."/>
            <person name="Rusch D."/>
            <person name="Podicherti R."/>
            <person name="Tsui H.-C.T."/>
            <person name="Winkler M.E."/>
        </authorList>
    </citation>
    <scope>NUCLEOTIDE SEQUENCE</scope>
</reference>
<feature type="domain" description="SnoaL-like" evidence="1">
    <location>
        <begin position="25"/>
        <end position="141"/>
    </location>
</feature>
<dbReference type="EMBL" id="UINC01030114">
    <property type="protein sequence ID" value="SVB13971.1"/>
    <property type="molecule type" value="Genomic_DNA"/>
</dbReference>
<dbReference type="InterPro" id="IPR032710">
    <property type="entry name" value="NTF2-like_dom_sf"/>
</dbReference>
<dbReference type="InterPro" id="IPR037401">
    <property type="entry name" value="SnoaL-like"/>
</dbReference>
<dbReference type="SUPFAM" id="SSF54427">
    <property type="entry name" value="NTF2-like"/>
    <property type="match status" value="1"/>
</dbReference>
<organism evidence="2">
    <name type="scientific">marine metagenome</name>
    <dbReference type="NCBI Taxonomy" id="408172"/>
    <lineage>
        <taxon>unclassified sequences</taxon>
        <taxon>metagenomes</taxon>
        <taxon>ecological metagenomes</taxon>
    </lineage>
</organism>
<evidence type="ECO:0000313" key="2">
    <source>
        <dbReference type="EMBL" id="SVB13971.1"/>
    </source>
</evidence>
<accession>A0A382BK99</accession>
<evidence type="ECO:0000259" key="1">
    <source>
        <dbReference type="Pfam" id="PF13577"/>
    </source>
</evidence>
<dbReference type="CDD" id="cd00531">
    <property type="entry name" value="NTF2_like"/>
    <property type="match status" value="1"/>
</dbReference>
<dbReference type="Pfam" id="PF13577">
    <property type="entry name" value="SnoaL_4"/>
    <property type="match status" value="1"/>
</dbReference>
<name>A0A382BK99_9ZZZZ</name>
<gene>
    <name evidence="2" type="ORF">METZ01_LOCUS166825</name>
</gene>
<dbReference type="Gene3D" id="3.10.450.50">
    <property type="match status" value="1"/>
</dbReference>
<protein>
    <recommendedName>
        <fullName evidence="1">SnoaL-like domain-containing protein</fullName>
    </recommendedName>
</protein>
<dbReference type="AlphaFoldDB" id="A0A382BK99"/>
<proteinExistence type="predicted"/>
<sequence>MKKTILLILLSPVLFLGANNMEINNEAKKVIYQYAQIIDSRRFDELDSIMWPDFTMTGGYDLKGIEGFMGAMDYLVATYDKTMHFIGNIEGTWEGNTFHGKTYCIASHIFEDNGKTKKLDLGIIYEDTLERRGNQVKFVNRNFNLQWQKTEIVDSL</sequence>